<dbReference type="Proteomes" id="UP000181998">
    <property type="component" value="Unassembled WGS sequence"/>
</dbReference>
<dbReference type="Gene3D" id="3.30.2020.10">
    <property type="entry name" value="NE0471-like N-terminal domain"/>
    <property type="match status" value="1"/>
</dbReference>
<dbReference type="KEGG" id="nur:ATY38_04925"/>
<sequence>MSTETITQENCAAGITSSAPWRVRTVTVLPNYCLSVTCNDGTTGIVDMSRLISSELAGIFAGLQDKKLFNQVRIELGALTWPNGADLDPVWVHEEMGKNKVWCVSG</sequence>
<protein>
    <recommendedName>
        <fullName evidence="3">DUF2442 domain-containing protein</fullName>
    </recommendedName>
</protein>
<dbReference type="AlphaFoldDB" id="A0A0S3AI86"/>
<organism evidence="1 2">
    <name type="scientific">Nitrosomonas ureae</name>
    <dbReference type="NCBI Taxonomy" id="44577"/>
    <lineage>
        <taxon>Bacteria</taxon>
        <taxon>Pseudomonadati</taxon>
        <taxon>Pseudomonadota</taxon>
        <taxon>Betaproteobacteria</taxon>
        <taxon>Nitrosomonadales</taxon>
        <taxon>Nitrosomonadaceae</taxon>
        <taxon>Nitrosomonas</taxon>
    </lineage>
</organism>
<accession>A0A0S3AI86</accession>
<evidence type="ECO:0008006" key="3">
    <source>
        <dbReference type="Google" id="ProtNLM"/>
    </source>
</evidence>
<name>A0A0S3AI86_9PROT</name>
<dbReference type="SUPFAM" id="SSF143880">
    <property type="entry name" value="NE0471 N-terminal domain-like"/>
    <property type="match status" value="1"/>
</dbReference>
<evidence type="ECO:0000313" key="1">
    <source>
        <dbReference type="EMBL" id="SEP90218.1"/>
    </source>
</evidence>
<gene>
    <name evidence="1" type="ORF">SAMN05421510_100942</name>
</gene>
<dbReference type="Pfam" id="PF10387">
    <property type="entry name" value="DUF2442"/>
    <property type="match status" value="1"/>
</dbReference>
<reference evidence="1 2" key="1">
    <citation type="submission" date="2016-10" db="EMBL/GenBank/DDBJ databases">
        <authorList>
            <person name="de Groot N.N."/>
        </authorList>
    </citation>
    <scope>NUCLEOTIDE SEQUENCE [LARGE SCALE GENOMIC DNA]</scope>
    <source>
        <strain evidence="1 2">Nm9</strain>
    </source>
</reference>
<evidence type="ECO:0000313" key="2">
    <source>
        <dbReference type="Proteomes" id="UP000181998"/>
    </source>
</evidence>
<dbReference type="InterPro" id="IPR018841">
    <property type="entry name" value="DUF2442"/>
</dbReference>
<dbReference type="EMBL" id="FOFX01000009">
    <property type="protein sequence ID" value="SEP90218.1"/>
    <property type="molecule type" value="Genomic_DNA"/>
</dbReference>
<dbReference type="RefSeq" id="WP_062558323.1">
    <property type="nucleotide sequence ID" value="NZ_CP013341.1"/>
</dbReference>
<dbReference type="STRING" id="44577.ATY38_04925"/>
<proteinExistence type="predicted"/>
<dbReference type="InterPro" id="IPR036782">
    <property type="entry name" value="NE0471-like_N"/>
</dbReference>